<evidence type="ECO:0000313" key="1">
    <source>
        <dbReference type="EMBL" id="KAA6315743.1"/>
    </source>
</evidence>
<feature type="non-terminal residue" evidence="1">
    <location>
        <position position="1"/>
    </location>
</feature>
<gene>
    <name evidence="1" type="ORF">EZS27_033843</name>
</gene>
<reference evidence="1" key="1">
    <citation type="submission" date="2019-03" db="EMBL/GenBank/DDBJ databases">
        <title>Single cell metagenomics reveals metabolic interactions within the superorganism composed of flagellate Streblomastix strix and complex community of Bacteroidetes bacteria on its surface.</title>
        <authorList>
            <person name="Treitli S.C."/>
            <person name="Kolisko M."/>
            <person name="Husnik F."/>
            <person name="Keeling P."/>
            <person name="Hampl V."/>
        </authorList>
    </citation>
    <scope>NUCLEOTIDE SEQUENCE</scope>
    <source>
        <strain evidence="1">STM</strain>
    </source>
</reference>
<proteinExistence type="predicted"/>
<protein>
    <recommendedName>
        <fullName evidence="2">Transposase IS4-like domain-containing protein</fullName>
    </recommendedName>
</protein>
<accession>A0A5J4Q4X8</accession>
<comment type="caution">
    <text evidence="1">The sequence shown here is derived from an EMBL/GenBank/DDBJ whole genome shotgun (WGS) entry which is preliminary data.</text>
</comment>
<dbReference type="InterPro" id="IPR012337">
    <property type="entry name" value="RNaseH-like_sf"/>
</dbReference>
<sequence>SLKRNILVIVEEFVIKGKTTYRLLFSTDINQLPIDVIDMYHTRFQMEFGFRDAKQFTGLEHSQARSGNKLDFHFNTALTTVNIAKVIQMRDETKRELPFVNSISKYEN</sequence>
<evidence type="ECO:0008006" key="2">
    <source>
        <dbReference type="Google" id="ProtNLM"/>
    </source>
</evidence>
<dbReference type="EMBL" id="SNRY01005135">
    <property type="protein sequence ID" value="KAA6315743.1"/>
    <property type="molecule type" value="Genomic_DNA"/>
</dbReference>
<dbReference type="SUPFAM" id="SSF53098">
    <property type="entry name" value="Ribonuclease H-like"/>
    <property type="match status" value="1"/>
</dbReference>
<dbReference type="AlphaFoldDB" id="A0A5J4Q4X8"/>
<name>A0A5J4Q4X8_9ZZZZ</name>
<organism evidence="1">
    <name type="scientific">termite gut metagenome</name>
    <dbReference type="NCBI Taxonomy" id="433724"/>
    <lineage>
        <taxon>unclassified sequences</taxon>
        <taxon>metagenomes</taxon>
        <taxon>organismal metagenomes</taxon>
    </lineage>
</organism>